<accession>A0AAN9FXX2</accession>
<organism evidence="5 6">
    <name type="scientific">Littorina saxatilis</name>
    <dbReference type="NCBI Taxonomy" id="31220"/>
    <lineage>
        <taxon>Eukaryota</taxon>
        <taxon>Metazoa</taxon>
        <taxon>Spiralia</taxon>
        <taxon>Lophotrochozoa</taxon>
        <taxon>Mollusca</taxon>
        <taxon>Gastropoda</taxon>
        <taxon>Caenogastropoda</taxon>
        <taxon>Littorinimorpha</taxon>
        <taxon>Littorinoidea</taxon>
        <taxon>Littorinidae</taxon>
        <taxon>Littorina</taxon>
    </lineage>
</organism>
<comment type="caution">
    <text evidence="5">The sequence shown here is derived from an EMBL/GenBank/DDBJ whole genome shotgun (WGS) entry which is preliminary data.</text>
</comment>
<comment type="catalytic activity">
    <reaction evidence="2">
        <text>Thiol-dependent hydrolysis of ester, thioester, amide, peptide and isopeptide bonds formed by the C-terminal Gly of ubiquitin (a 76-residue protein attached to proteins as an intracellular targeting signal).</text>
        <dbReference type="EC" id="3.4.19.12"/>
    </reaction>
</comment>
<dbReference type="InterPro" id="IPR007518">
    <property type="entry name" value="MINDY"/>
</dbReference>
<dbReference type="GO" id="GO:0016807">
    <property type="term" value="F:cysteine-type carboxypeptidase activity"/>
    <property type="evidence" value="ECO:0007669"/>
    <property type="project" value="TreeGrafter"/>
</dbReference>
<feature type="domain" description="MINDY deubiquitinase" evidence="4">
    <location>
        <begin position="248"/>
        <end position="465"/>
    </location>
</feature>
<proteinExistence type="inferred from homology"/>
<protein>
    <recommendedName>
        <fullName evidence="2">Ubiquitin carboxyl-terminal hydrolase</fullName>
        <ecNumber evidence="2">3.4.19.12</ecNumber>
    </recommendedName>
</protein>
<keyword evidence="2" id="KW-0378">Hydrolase</keyword>
<reference evidence="5 6" key="1">
    <citation type="submission" date="2024-02" db="EMBL/GenBank/DDBJ databases">
        <title>Chromosome-scale genome assembly of the rough periwinkle Littorina saxatilis.</title>
        <authorList>
            <person name="De Jode A."/>
            <person name="Faria R."/>
            <person name="Formenti G."/>
            <person name="Sims Y."/>
            <person name="Smith T.P."/>
            <person name="Tracey A."/>
            <person name="Wood J.M.D."/>
            <person name="Zagrodzka Z.B."/>
            <person name="Johannesson K."/>
            <person name="Butlin R.K."/>
            <person name="Leder E.H."/>
        </authorList>
    </citation>
    <scope>NUCLEOTIDE SEQUENCE [LARGE SCALE GENOMIC DNA]</scope>
    <source>
        <strain evidence="5">Snail1</strain>
        <tissue evidence="5">Muscle</tissue>
    </source>
</reference>
<sequence length="479" mass="52193">MDNSPVAAPSGSVQDQNNSKSTSKLESSQMETSEENPAHGSSASKTQSDTVNSEEPAKSPENTTEEKPPAFMPTEETKAETEQESQQTITASNLYPVLSDESEVTPKTDLDSITEQVANASSETEAHNSHASSLPEGKKSSESVPDEQSAHSTSAESLKKDESREKAEISESQRLPAAAPVTEAESAQSTLKNAADGAEAPESLPSTSQYGAEAEAPASEGVTAAASAAAEEGAVGGKNSSPANGESVYYVKWINFNNGRVPVITQNENGPCPLLAIVNVLLLKGKVRLASIVEMITSEQLMAHLGECVVESKPKNLDETHRANYEQNMQDAMDMMHKLQTGLDVNVKFTGVSDFEYTSECIIFDLLQLALYHGWLVDPQNEEEVKAVGKCSYNQLVEKIIQYKQSDKEEMVREALIAEQFLDRTAAQLTYHGLCELSSTVKEQELCVFFRNNHFNTLLRHNNTMRLQNRQEAKPSRLT</sequence>
<evidence type="ECO:0000259" key="4">
    <source>
        <dbReference type="Pfam" id="PF04424"/>
    </source>
</evidence>
<feature type="compositionally biased region" description="Polar residues" evidence="3">
    <location>
        <begin position="111"/>
        <end position="123"/>
    </location>
</feature>
<dbReference type="GO" id="GO:0140934">
    <property type="term" value="F:histone deubiquitinase activity"/>
    <property type="evidence" value="ECO:0007669"/>
    <property type="project" value="UniProtKB-UniRule"/>
</dbReference>
<dbReference type="InterPro" id="IPR033979">
    <property type="entry name" value="MINDY_domain"/>
</dbReference>
<dbReference type="Pfam" id="PF04424">
    <property type="entry name" value="MINDY_DUB"/>
    <property type="match status" value="1"/>
</dbReference>
<dbReference type="Proteomes" id="UP001374579">
    <property type="component" value="Unassembled WGS sequence"/>
</dbReference>
<keyword evidence="6" id="KW-1185">Reference proteome</keyword>
<dbReference type="GO" id="GO:0005829">
    <property type="term" value="C:cytosol"/>
    <property type="evidence" value="ECO:0007669"/>
    <property type="project" value="TreeGrafter"/>
</dbReference>
<feature type="compositionally biased region" description="Basic and acidic residues" evidence="3">
    <location>
        <begin position="157"/>
        <end position="171"/>
    </location>
</feature>
<gene>
    <name evidence="5" type="ORF">V1264_024945</name>
</gene>
<comment type="function">
    <text evidence="2">Hydrolase that can specifically remove 'Lys-48'-linked conjugated ubiquitin from proteins. Has exodeubiquitinase activity and has a preference for long polyubiquitin chains. May play a regulatory role at the level of protein turnover.</text>
</comment>
<feature type="compositionally biased region" description="Polar residues" evidence="3">
    <location>
        <begin position="84"/>
        <end position="93"/>
    </location>
</feature>
<comment type="similarity">
    <text evidence="1 2">Belongs to the MINDY deubiquitinase family. FAM63 subfamily.</text>
</comment>
<evidence type="ECO:0000313" key="6">
    <source>
        <dbReference type="Proteomes" id="UP001374579"/>
    </source>
</evidence>
<feature type="compositionally biased region" description="Low complexity" evidence="3">
    <location>
        <begin position="214"/>
        <end position="225"/>
    </location>
</feature>
<dbReference type="PANTHER" id="PTHR18063">
    <property type="entry name" value="NF-E2 INDUCIBLE PROTEIN"/>
    <property type="match status" value="1"/>
</dbReference>
<dbReference type="GO" id="GO:0036435">
    <property type="term" value="F:K48-linked polyubiquitin modification-dependent protein binding"/>
    <property type="evidence" value="ECO:0007669"/>
    <property type="project" value="UniProtKB-UniRule"/>
</dbReference>
<dbReference type="GO" id="GO:0004843">
    <property type="term" value="F:cysteine-type deubiquitinase activity"/>
    <property type="evidence" value="ECO:0007669"/>
    <property type="project" value="UniProtKB-UniRule"/>
</dbReference>
<dbReference type="GO" id="GO:0071944">
    <property type="term" value="C:cell periphery"/>
    <property type="evidence" value="ECO:0007669"/>
    <property type="project" value="TreeGrafter"/>
</dbReference>
<keyword evidence="2" id="KW-0645">Protease</keyword>
<dbReference type="EC" id="3.4.19.12" evidence="2"/>
<evidence type="ECO:0000256" key="1">
    <source>
        <dbReference type="ARBA" id="ARBA00006616"/>
    </source>
</evidence>
<feature type="region of interest" description="Disordered" evidence="3">
    <location>
        <begin position="1"/>
        <end position="225"/>
    </location>
</feature>
<evidence type="ECO:0000256" key="3">
    <source>
        <dbReference type="SAM" id="MobiDB-lite"/>
    </source>
</evidence>
<dbReference type="GO" id="GO:1990380">
    <property type="term" value="F:K48-linked deubiquitinase activity"/>
    <property type="evidence" value="ECO:0007669"/>
    <property type="project" value="UniProtKB-UniRule"/>
</dbReference>
<feature type="compositionally biased region" description="Polar residues" evidence="3">
    <location>
        <begin position="39"/>
        <end position="53"/>
    </location>
</feature>
<dbReference type="GO" id="GO:0006508">
    <property type="term" value="P:proteolysis"/>
    <property type="evidence" value="ECO:0007669"/>
    <property type="project" value="UniProtKB-KW"/>
</dbReference>
<keyword evidence="2" id="KW-0833">Ubl conjugation pathway</keyword>
<name>A0AAN9FXX2_9CAEN</name>
<dbReference type="PANTHER" id="PTHR18063:SF6">
    <property type="entry name" value="UBIQUITIN CARBOXYL-TERMINAL HYDROLASE"/>
    <property type="match status" value="1"/>
</dbReference>
<dbReference type="GO" id="GO:0071108">
    <property type="term" value="P:protein K48-linked deubiquitination"/>
    <property type="evidence" value="ECO:0007669"/>
    <property type="project" value="TreeGrafter"/>
</dbReference>
<keyword evidence="2" id="KW-0788">Thiol protease</keyword>
<evidence type="ECO:0000313" key="5">
    <source>
        <dbReference type="EMBL" id="KAK7088863.1"/>
    </source>
</evidence>
<evidence type="ECO:0000256" key="2">
    <source>
        <dbReference type="RuleBase" id="RU367139"/>
    </source>
</evidence>
<feature type="compositionally biased region" description="Polar residues" evidence="3">
    <location>
        <begin position="11"/>
        <end position="31"/>
    </location>
</feature>
<dbReference type="AlphaFoldDB" id="A0AAN9FXX2"/>
<dbReference type="EMBL" id="JBAMIC010003901">
    <property type="protein sequence ID" value="KAK7088863.1"/>
    <property type="molecule type" value="Genomic_DNA"/>
</dbReference>